<dbReference type="PANTHER" id="PTHR46889:SF4">
    <property type="entry name" value="TRANSPOSASE INSO FOR INSERTION SEQUENCE ELEMENT IS911B-RELATED"/>
    <property type="match status" value="1"/>
</dbReference>
<dbReference type="GO" id="GO:0015074">
    <property type="term" value="P:DNA integration"/>
    <property type="evidence" value="ECO:0007669"/>
    <property type="project" value="InterPro"/>
</dbReference>
<organism evidence="2 3">
    <name type="scientific">Actinospica durhamensis</name>
    <dbReference type="NCBI Taxonomy" id="1508375"/>
    <lineage>
        <taxon>Bacteria</taxon>
        <taxon>Bacillati</taxon>
        <taxon>Actinomycetota</taxon>
        <taxon>Actinomycetes</taxon>
        <taxon>Catenulisporales</taxon>
        <taxon>Actinospicaceae</taxon>
        <taxon>Actinospica</taxon>
    </lineage>
</organism>
<dbReference type="InterPro" id="IPR009057">
    <property type="entry name" value="Homeodomain-like_sf"/>
</dbReference>
<dbReference type="InterPro" id="IPR050900">
    <property type="entry name" value="Transposase_IS3/IS150/IS904"/>
</dbReference>
<dbReference type="InterPro" id="IPR036397">
    <property type="entry name" value="RNaseH_sf"/>
</dbReference>
<dbReference type="SUPFAM" id="SSF53098">
    <property type="entry name" value="Ribonuclease H-like"/>
    <property type="match status" value="1"/>
</dbReference>
<sequence length="357" mass="40940">MLVSLTYRLLVTVLSWLALLARSSASKDAEILALRQEVAILRRANPKPKMTWPDRAVLAALARVLPKLLRTHRIVTPGTLLRWHSRMVARKWRQPRPPGRPPIPDDLVELILRLARENHRWGVVRIQGELRRLGHRVAASTIRRILRSRRIPPPAQRDEAWRTFLRAHATTLLATDLFHVDCMVSLKRLYVAFVIEIGSRRVHLLGVTEHPTGQWATQLARELTWQLEETGHRFTHLIRDRDTKFTEAFDAVFASLGIEIVKTAPQAPRMNAFAERFVRTARNECTDRMLIAGPRHLHTVLNEFVEHYNAGRSHQGHGMDLRAPNDNPNVIAFPTPNNRIQRRTVLAGLINEYQPAA</sequence>
<dbReference type="SUPFAM" id="SSF46689">
    <property type="entry name" value="Homeodomain-like"/>
    <property type="match status" value="1"/>
</dbReference>
<dbReference type="Gene3D" id="3.30.420.10">
    <property type="entry name" value="Ribonuclease H-like superfamily/Ribonuclease H"/>
    <property type="match status" value="1"/>
</dbReference>
<dbReference type="Pfam" id="PF13683">
    <property type="entry name" value="rve_3"/>
    <property type="match status" value="1"/>
</dbReference>
<dbReference type="AlphaFoldDB" id="A0A941ES86"/>
<comment type="caution">
    <text evidence="2">The sequence shown here is derived from an EMBL/GenBank/DDBJ whole genome shotgun (WGS) entry which is preliminary data.</text>
</comment>
<dbReference type="InterPro" id="IPR012337">
    <property type="entry name" value="RNaseH-like_sf"/>
</dbReference>
<dbReference type="RefSeq" id="WP_212531923.1">
    <property type="nucleotide sequence ID" value="NZ_JAGSOG010000205.1"/>
</dbReference>
<dbReference type="Pfam" id="PF13565">
    <property type="entry name" value="HTH_32"/>
    <property type="match status" value="1"/>
</dbReference>
<dbReference type="PROSITE" id="PS50994">
    <property type="entry name" value="INTEGRASE"/>
    <property type="match status" value="1"/>
</dbReference>
<evidence type="ECO:0000313" key="3">
    <source>
        <dbReference type="Proteomes" id="UP000675781"/>
    </source>
</evidence>
<evidence type="ECO:0000313" key="2">
    <source>
        <dbReference type="EMBL" id="MBR7837455.1"/>
    </source>
</evidence>
<name>A0A941ES86_9ACTN</name>
<dbReference type="EMBL" id="JAGSOG010000205">
    <property type="protein sequence ID" value="MBR7837455.1"/>
    <property type="molecule type" value="Genomic_DNA"/>
</dbReference>
<feature type="domain" description="Integrase catalytic" evidence="1">
    <location>
        <begin position="150"/>
        <end position="332"/>
    </location>
</feature>
<reference evidence="2" key="1">
    <citation type="submission" date="2021-04" db="EMBL/GenBank/DDBJ databases">
        <title>Genome based classification of Actinospica acidithermotolerans sp. nov., an actinobacterium isolated from an Indonesian hot spring.</title>
        <authorList>
            <person name="Kusuma A.B."/>
            <person name="Putra K.E."/>
            <person name="Nafisah S."/>
            <person name="Loh J."/>
            <person name="Nouioui I."/>
            <person name="Goodfellow M."/>
        </authorList>
    </citation>
    <scope>NUCLEOTIDE SEQUENCE</scope>
    <source>
        <strain evidence="2">CSCA 57</strain>
    </source>
</reference>
<evidence type="ECO:0000259" key="1">
    <source>
        <dbReference type="PROSITE" id="PS50994"/>
    </source>
</evidence>
<proteinExistence type="predicted"/>
<dbReference type="Proteomes" id="UP000675781">
    <property type="component" value="Unassembled WGS sequence"/>
</dbReference>
<dbReference type="InterPro" id="IPR001584">
    <property type="entry name" value="Integrase_cat-core"/>
</dbReference>
<gene>
    <name evidence="2" type="ORF">KDL01_29520</name>
</gene>
<keyword evidence="3" id="KW-1185">Reference proteome</keyword>
<dbReference type="PANTHER" id="PTHR46889">
    <property type="entry name" value="TRANSPOSASE INSF FOR INSERTION SEQUENCE IS3B-RELATED"/>
    <property type="match status" value="1"/>
</dbReference>
<protein>
    <submittedName>
        <fullName evidence="2">Transposase</fullName>
    </submittedName>
</protein>
<dbReference type="GO" id="GO:0003676">
    <property type="term" value="F:nucleic acid binding"/>
    <property type="evidence" value="ECO:0007669"/>
    <property type="project" value="InterPro"/>
</dbReference>
<accession>A0A941ES86</accession>